<organism evidence="2 3">
    <name type="scientific">Chryseobacterium salivictor</name>
    <dbReference type="NCBI Taxonomy" id="2547600"/>
    <lineage>
        <taxon>Bacteria</taxon>
        <taxon>Pseudomonadati</taxon>
        <taxon>Bacteroidota</taxon>
        <taxon>Flavobacteriia</taxon>
        <taxon>Flavobacteriales</taxon>
        <taxon>Weeksellaceae</taxon>
        <taxon>Chryseobacterium group</taxon>
        <taxon>Chryseobacterium</taxon>
    </lineage>
</organism>
<protein>
    <recommendedName>
        <fullName evidence="4">DUF4375 domain-containing protein</fullName>
    </recommendedName>
</protein>
<dbReference type="Proteomes" id="UP000294419">
    <property type="component" value="Chromosome"/>
</dbReference>
<feature type="signal peptide" evidence="1">
    <location>
        <begin position="1"/>
        <end position="19"/>
    </location>
</feature>
<gene>
    <name evidence="2" type="ORF">NBC122_02298</name>
</gene>
<dbReference type="EMBL" id="CP037954">
    <property type="protein sequence ID" value="QBO59103.1"/>
    <property type="molecule type" value="Genomic_DNA"/>
</dbReference>
<keyword evidence="1" id="KW-0732">Signal</keyword>
<dbReference type="RefSeq" id="WP_133440469.1">
    <property type="nucleotide sequence ID" value="NZ_CP037954.1"/>
</dbReference>
<evidence type="ECO:0008006" key="4">
    <source>
        <dbReference type="Google" id="ProtNLM"/>
    </source>
</evidence>
<sequence length="197" mass="23287">MKKFPALLLLMVFTANSFAQDHEIKLYKSILTKGDSLSKVKFDKTTIFKATKNLDKKHPSQYFDQMAIYLSKEKFNEASFLFYLGQMRYRYYNAANPKYQLGNDGALFASLKAVLGEPINLYIKNDVNNYIEILKLAKNYFAENDYRFFSKKKSEQKYRDQIKNMDDLILSLETDRSTFVEKWIKDRADYKALFKEE</sequence>
<keyword evidence="3" id="KW-1185">Reference proteome</keyword>
<dbReference type="AlphaFoldDB" id="A0A4P6ZHC4"/>
<evidence type="ECO:0000313" key="3">
    <source>
        <dbReference type="Proteomes" id="UP000294419"/>
    </source>
</evidence>
<name>A0A4P6ZHC4_9FLAO</name>
<dbReference type="KEGG" id="csal:NBC122_02298"/>
<dbReference type="OrthoDB" id="1094983at2"/>
<accession>A0A4P6ZHC4</accession>
<feature type="chain" id="PRO_5020725738" description="DUF4375 domain-containing protein" evidence="1">
    <location>
        <begin position="20"/>
        <end position="197"/>
    </location>
</feature>
<proteinExistence type="predicted"/>
<evidence type="ECO:0000256" key="1">
    <source>
        <dbReference type="SAM" id="SignalP"/>
    </source>
</evidence>
<evidence type="ECO:0000313" key="2">
    <source>
        <dbReference type="EMBL" id="QBO59103.1"/>
    </source>
</evidence>
<reference evidence="2 3" key="1">
    <citation type="submission" date="2019-03" db="EMBL/GenBank/DDBJ databases">
        <authorList>
            <person name="Kim H."/>
            <person name="Yu S.-M."/>
        </authorList>
    </citation>
    <scope>NUCLEOTIDE SEQUENCE [LARGE SCALE GENOMIC DNA]</scope>
    <source>
        <strain evidence="2 3">NBC122</strain>
    </source>
</reference>